<dbReference type="GO" id="GO:0032259">
    <property type="term" value="P:methylation"/>
    <property type="evidence" value="ECO:0007669"/>
    <property type="project" value="UniProtKB-KW"/>
</dbReference>
<evidence type="ECO:0000313" key="4">
    <source>
        <dbReference type="EMBL" id="SPD76525.1"/>
    </source>
</evidence>
<proteinExistence type="predicted"/>
<dbReference type="InterPro" id="IPR041698">
    <property type="entry name" value="Methyltransf_25"/>
</dbReference>
<evidence type="ECO:0000259" key="3">
    <source>
        <dbReference type="Pfam" id="PF13649"/>
    </source>
</evidence>
<organism evidence="4">
    <name type="scientific">uncultured Desulfobacterium sp</name>
    <dbReference type="NCBI Taxonomy" id="201089"/>
    <lineage>
        <taxon>Bacteria</taxon>
        <taxon>Pseudomonadati</taxon>
        <taxon>Thermodesulfobacteriota</taxon>
        <taxon>Desulfobacteria</taxon>
        <taxon>Desulfobacterales</taxon>
        <taxon>Desulfobacteriaceae</taxon>
        <taxon>Desulfobacterium</taxon>
        <taxon>environmental samples</taxon>
    </lineage>
</organism>
<dbReference type="EMBL" id="OJIN01000246">
    <property type="protein sequence ID" value="SPD76525.1"/>
    <property type="molecule type" value="Genomic_DNA"/>
</dbReference>
<dbReference type="SUPFAM" id="SSF53335">
    <property type="entry name" value="S-adenosyl-L-methionine-dependent methyltransferases"/>
    <property type="match status" value="1"/>
</dbReference>
<dbReference type="CDD" id="cd02440">
    <property type="entry name" value="AdoMet_MTases"/>
    <property type="match status" value="1"/>
</dbReference>
<accession>A0A445N498</accession>
<dbReference type="PANTHER" id="PTHR43861:SF1">
    <property type="entry name" value="TRANS-ACONITATE 2-METHYLTRANSFERASE"/>
    <property type="match status" value="1"/>
</dbReference>
<dbReference type="InterPro" id="IPR029063">
    <property type="entry name" value="SAM-dependent_MTases_sf"/>
</dbReference>
<evidence type="ECO:0000256" key="1">
    <source>
        <dbReference type="ARBA" id="ARBA00022603"/>
    </source>
</evidence>
<evidence type="ECO:0000256" key="2">
    <source>
        <dbReference type="ARBA" id="ARBA00022679"/>
    </source>
</evidence>
<dbReference type="Pfam" id="PF13649">
    <property type="entry name" value="Methyltransf_25"/>
    <property type="match status" value="1"/>
</dbReference>
<dbReference type="Gene3D" id="3.40.50.150">
    <property type="entry name" value="Vaccinia Virus protein VP39"/>
    <property type="match status" value="1"/>
</dbReference>
<sequence length="231" mass="26539">MLDELFWRKYFKVYDALNLFLPYQQMLNAIAEELDIKTGELALDAGCGSGNLAVKLRQRGATVIGADFCKAALDICKAKDPSIRVQLIDLTRELPFSNEYFDKIACNNVIYTISREGQLNTLHELYRVLKKGGCFAMVNPMKGWSPKEIYLEGFKAHIKQDGLLKAFSIFGRMIIPTARIFFYNSRINKEDQYYFFDLDEQEKLLRQIGFKEVSKTKLVYGNQGLLTKAKK</sequence>
<feature type="domain" description="Methyltransferase" evidence="3">
    <location>
        <begin position="43"/>
        <end position="133"/>
    </location>
</feature>
<reference evidence="4" key="1">
    <citation type="submission" date="2018-01" db="EMBL/GenBank/DDBJ databases">
        <authorList>
            <person name="Regsiter A."/>
            <person name="William W."/>
        </authorList>
    </citation>
    <scope>NUCLEOTIDE SEQUENCE</scope>
    <source>
        <strain evidence="4">TRIP AH-1</strain>
    </source>
</reference>
<dbReference type="AlphaFoldDB" id="A0A445N498"/>
<name>A0A445N498_9BACT</name>
<gene>
    <name evidence="4" type="ORF">PITCH_A990002</name>
</gene>
<dbReference type="PANTHER" id="PTHR43861">
    <property type="entry name" value="TRANS-ACONITATE 2-METHYLTRANSFERASE-RELATED"/>
    <property type="match status" value="1"/>
</dbReference>
<dbReference type="GO" id="GO:0008168">
    <property type="term" value="F:methyltransferase activity"/>
    <property type="evidence" value="ECO:0007669"/>
    <property type="project" value="UniProtKB-KW"/>
</dbReference>
<protein>
    <submittedName>
        <fullName evidence="4">Putative Methyltransferase type 11</fullName>
    </submittedName>
</protein>
<keyword evidence="2 4" id="KW-0808">Transferase</keyword>
<keyword evidence="1 4" id="KW-0489">Methyltransferase</keyword>